<evidence type="ECO:0000256" key="5">
    <source>
        <dbReference type="ARBA" id="ARBA00023004"/>
    </source>
</evidence>
<evidence type="ECO:0000313" key="10">
    <source>
        <dbReference type="Proteomes" id="UP001549104"/>
    </source>
</evidence>
<dbReference type="SUPFAM" id="SSF46626">
    <property type="entry name" value="Cytochrome c"/>
    <property type="match status" value="1"/>
</dbReference>
<reference evidence="9 10" key="1">
    <citation type="submission" date="2024-06" db="EMBL/GenBank/DDBJ databases">
        <title>Sorghum-associated microbial communities from plants grown in Nebraska, USA.</title>
        <authorList>
            <person name="Schachtman D."/>
        </authorList>
    </citation>
    <scope>NUCLEOTIDE SEQUENCE [LARGE SCALE GENOMIC DNA]</scope>
    <source>
        <strain evidence="9 10">1288</strain>
    </source>
</reference>
<dbReference type="RefSeq" id="WP_354312331.1">
    <property type="nucleotide sequence ID" value="NZ_JBEPME010000001.1"/>
</dbReference>
<dbReference type="PROSITE" id="PS51257">
    <property type="entry name" value="PROKAR_LIPOPROTEIN"/>
    <property type="match status" value="1"/>
</dbReference>
<dbReference type="PIRSF" id="PIRSF000025">
    <property type="entry name" value="Cytc_Bsub_c550"/>
    <property type="match status" value="1"/>
</dbReference>
<evidence type="ECO:0000256" key="3">
    <source>
        <dbReference type="ARBA" id="ARBA00022723"/>
    </source>
</evidence>
<name>A0ABV2K429_SPOPS</name>
<dbReference type="Proteomes" id="UP001549104">
    <property type="component" value="Unassembled WGS sequence"/>
</dbReference>
<evidence type="ECO:0000256" key="7">
    <source>
        <dbReference type="SAM" id="SignalP"/>
    </source>
</evidence>
<evidence type="ECO:0000313" key="9">
    <source>
        <dbReference type="EMBL" id="MET3655829.1"/>
    </source>
</evidence>
<dbReference type="InterPro" id="IPR009056">
    <property type="entry name" value="Cyt_c-like_dom"/>
</dbReference>
<keyword evidence="5 6" id="KW-0408">Iron</keyword>
<dbReference type="Pfam" id="PF13442">
    <property type="entry name" value="Cytochrome_CBB3"/>
    <property type="match status" value="1"/>
</dbReference>
<gene>
    <name evidence="9" type="ORF">ABIC55_000913</name>
</gene>
<dbReference type="NCBIfam" id="NF045774">
    <property type="entry name" value="cytochro_C551"/>
    <property type="match status" value="1"/>
</dbReference>
<feature type="signal peptide" evidence="7">
    <location>
        <begin position="1"/>
        <end position="24"/>
    </location>
</feature>
<keyword evidence="7" id="KW-0732">Signal</keyword>
<protein>
    <submittedName>
        <fullName evidence="9">Cytochrome c551</fullName>
    </submittedName>
</protein>
<dbReference type="InterPro" id="IPR036909">
    <property type="entry name" value="Cyt_c-like_dom_sf"/>
</dbReference>
<accession>A0ABV2K429</accession>
<feature type="domain" description="Cytochrome c" evidence="8">
    <location>
        <begin position="30"/>
        <end position="113"/>
    </location>
</feature>
<evidence type="ECO:0000256" key="2">
    <source>
        <dbReference type="ARBA" id="ARBA00022617"/>
    </source>
</evidence>
<keyword evidence="4" id="KW-0249">Electron transport</keyword>
<dbReference type="EMBL" id="JBEPME010000001">
    <property type="protein sequence ID" value="MET3655829.1"/>
    <property type="molecule type" value="Genomic_DNA"/>
</dbReference>
<comment type="caution">
    <text evidence="9">The sequence shown here is derived from an EMBL/GenBank/DDBJ whole genome shotgun (WGS) entry which is preliminary data.</text>
</comment>
<dbReference type="PANTHER" id="PTHR37823:SF3">
    <property type="entry name" value="CYTOCHROME C-551"/>
    <property type="match status" value="1"/>
</dbReference>
<evidence type="ECO:0000256" key="6">
    <source>
        <dbReference type="PROSITE-ProRule" id="PRU00433"/>
    </source>
</evidence>
<dbReference type="InterPro" id="IPR012218">
    <property type="entry name" value="Cyt_c_BACSU-c550-type"/>
</dbReference>
<evidence type="ECO:0000259" key="8">
    <source>
        <dbReference type="PROSITE" id="PS51007"/>
    </source>
</evidence>
<organism evidence="9 10">
    <name type="scientific">Sporosarcina psychrophila</name>
    <name type="common">Bacillus psychrophilus</name>
    <dbReference type="NCBI Taxonomy" id="1476"/>
    <lineage>
        <taxon>Bacteria</taxon>
        <taxon>Bacillati</taxon>
        <taxon>Bacillota</taxon>
        <taxon>Bacilli</taxon>
        <taxon>Bacillales</taxon>
        <taxon>Caryophanaceae</taxon>
        <taxon>Sporosarcina</taxon>
    </lineage>
</organism>
<dbReference type="PANTHER" id="PTHR37823">
    <property type="entry name" value="CYTOCHROME C-553-LIKE"/>
    <property type="match status" value="1"/>
</dbReference>
<proteinExistence type="predicted"/>
<dbReference type="InterPro" id="IPR054782">
    <property type="entry name" value="Cytochro_C551"/>
</dbReference>
<sequence>MKTKFLAIMLGAVLVLGACGGDKAKEEDKGTTGTGTETASVDVEKVVSTSCIACHGGNLELKGGVGPDLSKVGDHMSETEIHDVIINGRGSMPPGLIKGEEADAVAKWLAEKK</sequence>
<keyword evidence="2 6" id="KW-0349">Heme</keyword>
<evidence type="ECO:0000256" key="1">
    <source>
        <dbReference type="ARBA" id="ARBA00022448"/>
    </source>
</evidence>
<dbReference type="InterPro" id="IPR051811">
    <property type="entry name" value="Cytochrome_c550/c551-like"/>
</dbReference>
<dbReference type="Gene3D" id="1.10.760.10">
    <property type="entry name" value="Cytochrome c-like domain"/>
    <property type="match status" value="1"/>
</dbReference>
<keyword evidence="3 6" id="KW-0479">Metal-binding</keyword>
<feature type="chain" id="PRO_5046199957" evidence="7">
    <location>
        <begin position="25"/>
        <end position="113"/>
    </location>
</feature>
<keyword evidence="1" id="KW-0813">Transport</keyword>
<dbReference type="PROSITE" id="PS51007">
    <property type="entry name" value="CYTC"/>
    <property type="match status" value="1"/>
</dbReference>
<keyword evidence="10" id="KW-1185">Reference proteome</keyword>
<evidence type="ECO:0000256" key="4">
    <source>
        <dbReference type="ARBA" id="ARBA00022982"/>
    </source>
</evidence>